<keyword evidence="4 5" id="KW-0274">FAD</keyword>
<keyword evidence="6" id="KW-0732">Signal</keyword>
<comment type="caution">
    <text evidence="8">The sequence shown here is derived from an EMBL/GenBank/DDBJ whole genome shotgun (WGS) entry which is preliminary data.</text>
</comment>
<accession>A0A8T9C617</accession>
<dbReference type="Pfam" id="PF05199">
    <property type="entry name" value="GMC_oxred_C"/>
    <property type="match status" value="1"/>
</dbReference>
<sequence length="536" mass="57222">MIWSTWILLAPVSLVSATFGFGASQSNNFGRPGTNASFDFVVVGGGPAGLAMASRLAESGTYSVAVVEAGGFYELENGNLTIVPGYYTPNIDGALVNWNFETTPQVPFGNKSFPYARGKALGGSSALNAMLYQRGTKQSYDLWASMVGDDSYNFDSFLPYFHRSANYTPPNAQIRAANASVPDPSAIAYNQTGGPLHVTHSNWATPFASWGQAALREIGLPDIADFSSGELLGSQYCPLTIVPRDQTRGSSEATYLRSTVAKGRQNLKIYTHTLAKRILFNGNKMATGVVVESNGVAYTLSATKEIVVSAGAFQSPQLLMVSAANSYNGNGTGILASNNADYLGWEKIPASNRANLSASAQKDIATFPADWPDFEFVVGSFNPGSTLAEDISYGFVETALITPLSRGNISIASNDTSDSPLINVGWLSNETDIEMGIQAVKLLPGLNVTTDEDIRRFITTTPMTVYHASCTCAMGKVEDPMAVIDSKARVIGVQRLRVVDASSFPLLVPGHPQSTIYALAEKISEDILNEYSSSTS</sequence>
<dbReference type="PANTHER" id="PTHR11552:SF138">
    <property type="entry name" value="DEHYDROGENASE PKFF-RELATED"/>
    <property type="match status" value="1"/>
</dbReference>
<feature type="signal peptide" evidence="6">
    <location>
        <begin position="1"/>
        <end position="17"/>
    </location>
</feature>
<protein>
    <submittedName>
        <fullName evidence="8">Dehydrogenase patE</fullName>
    </submittedName>
</protein>
<dbReference type="InterPro" id="IPR012132">
    <property type="entry name" value="GMC_OxRdtase"/>
</dbReference>
<dbReference type="SUPFAM" id="SSF54373">
    <property type="entry name" value="FAD-linked reductases, C-terminal domain"/>
    <property type="match status" value="1"/>
</dbReference>
<dbReference type="Pfam" id="PF00732">
    <property type="entry name" value="GMC_oxred_N"/>
    <property type="match status" value="1"/>
</dbReference>
<feature type="chain" id="PRO_5035852234" evidence="6">
    <location>
        <begin position="18"/>
        <end position="536"/>
    </location>
</feature>
<dbReference type="AlphaFoldDB" id="A0A8T9C617"/>
<organism evidence="8 9">
    <name type="scientific">Lachnellula suecica</name>
    <dbReference type="NCBI Taxonomy" id="602035"/>
    <lineage>
        <taxon>Eukaryota</taxon>
        <taxon>Fungi</taxon>
        <taxon>Dikarya</taxon>
        <taxon>Ascomycota</taxon>
        <taxon>Pezizomycotina</taxon>
        <taxon>Leotiomycetes</taxon>
        <taxon>Helotiales</taxon>
        <taxon>Lachnaceae</taxon>
        <taxon>Lachnellula</taxon>
    </lineage>
</organism>
<dbReference type="GO" id="GO:0044550">
    <property type="term" value="P:secondary metabolite biosynthetic process"/>
    <property type="evidence" value="ECO:0007669"/>
    <property type="project" value="TreeGrafter"/>
</dbReference>
<evidence type="ECO:0000259" key="7">
    <source>
        <dbReference type="PROSITE" id="PS00623"/>
    </source>
</evidence>
<feature type="active site" description="Proton donor" evidence="3">
    <location>
        <position position="467"/>
    </location>
</feature>
<keyword evidence="2" id="KW-0325">Glycoprotein</keyword>
<feature type="active site" description="Proton acceptor" evidence="3">
    <location>
        <position position="511"/>
    </location>
</feature>
<dbReference type="PROSITE" id="PS00623">
    <property type="entry name" value="GMC_OXRED_1"/>
    <property type="match status" value="1"/>
</dbReference>
<dbReference type="PIRSF" id="PIRSF000137">
    <property type="entry name" value="Alcohol_oxidase"/>
    <property type="match status" value="1"/>
</dbReference>
<dbReference type="SUPFAM" id="SSF51905">
    <property type="entry name" value="FAD/NAD(P)-binding domain"/>
    <property type="match status" value="1"/>
</dbReference>
<evidence type="ECO:0000313" key="8">
    <source>
        <dbReference type="EMBL" id="TVY78200.1"/>
    </source>
</evidence>
<evidence type="ECO:0000256" key="4">
    <source>
        <dbReference type="PIRSR" id="PIRSR000137-2"/>
    </source>
</evidence>
<evidence type="ECO:0000313" key="9">
    <source>
        <dbReference type="Proteomes" id="UP000469558"/>
    </source>
</evidence>
<gene>
    <name evidence="8" type="primary">patE_0</name>
    <name evidence="8" type="ORF">LSUE1_G004180</name>
</gene>
<dbReference type="PANTHER" id="PTHR11552">
    <property type="entry name" value="GLUCOSE-METHANOL-CHOLINE GMC OXIDOREDUCTASE"/>
    <property type="match status" value="1"/>
</dbReference>
<dbReference type="OrthoDB" id="269227at2759"/>
<dbReference type="Gene3D" id="3.50.50.60">
    <property type="entry name" value="FAD/NAD(P)-binding domain"/>
    <property type="match status" value="2"/>
</dbReference>
<keyword evidence="9" id="KW-1185">Reference proteome</keyword>
<dbReference type="GO" id="GO:0016614">
    <property type="term" value="F:oxidoreductase activity, acting on CH-OH group of donors"/>
    <property type="evidence" value="ECO:0007669"/>
    <property type="project" value="InterPro"/>
</dbReference>
<evidence type="ECO:0000256" key="1">
    <source>
        <dbReference type="ARBA" id="ARBA00010790"/>
    </source>
</evidence>
<dbReference type="Gene3D" id="3.30.560.10">
    <property type="entry name" value="Glucose Oxidase, domain 3"/>
    <property type="match status" value="2"/>
</dbReference>
<comment type="cofactor">
    <cofactor evidence="4">
        <name>FAD</name>
        <dbReference type="ChEBI" id="CHEBI:57692"/>
    </cofactor>
</comment>
<evidence type="ECO:0000256" key="2">
    <source>
        <dbReference type="ARBA" id="ARBA00023180"/>
    </source>
</evidence>
<comment type="similarity">
    <text evidence="1 5">Belongs to the GMC oxidoreductase family.</text>
</comment>
<dbReference type="GO" id="GO:0050660">
    <property type="term" value="F:flavin adenine dinucleotide binding"/>
    <property type="evidence" value="ECO:0007669"/>
    <property type="project" value="InterPro"/>
</dbReference>
<dbReference type="InterPro" id="IPR036188">
    <property type="entry name" value="FAD/NAD-bd_sf"/>
</dbReference>
<dbReference type="InterPro" id="IPR007867">
    <property type="entry name" value="GMC_OxRtase_C"/>
</dbReference>
<evidence type="ECO:0000256" key="5">
    <source>
        <dbReference type="RuleBase" id="RU003968"/>
    </source>
</evidence>
<proteinExistence type="inferred from homology"/>
<feature type="domain" description="Glucose-methanol-choline oxidoreductase N-terminal" evidence="7">
    <location>
        <begin position="118"/>
        <end position="141"/>
    </location>
</feature>
<feature type="binding site" evidence="4">
    <location>
        <begin position="512"/>
        <end position="513"/>
    </location>
    <ligand>
        <name>FAD</name>
        <dbReference type="ChEBI" id="CHEBI:57692"/>
    </ligand>
</feature>
<dbReference type="EMBL" id="QGMK01000823">
    <property type="protein sequence ID" value="TVY78200.1"/>
    <property type="molecule type" value="Genomic_DNA"/>
</dbReference>
<evidence type="ECO:0000256" key="6">
    <source>
        <dbReference type="SAM" id="SignalP"/>
    </source>
</evidence>
<evidence type="ECO:0000256" key="3">
    <source>
        <dbReference type="PIRSR" id="PIRSR000137-1"/>
    </source>
</evidence>
<dbReference type="Proteomes" id="UP000469558">
    <property type="component" value="Unassembled WGS sequence"/>
</dbReference>
<name>A0A8T9C617_9HELO</name>
<keyword evidence="5" id="KW-0285">Flavoprotein</keyword>
<reference evidence="8 9" key="1">
    <citation type="submission" date="2018-05" db="EMBL/GenBank/DDBJ databases">
        <title>Genome sequencing and assembly of the regulated plant pathogen Lachnellula willkommii and related sister species for the development of diagnostic species identification markers.</title>
        <authorList>
            <person name="Giroux E."/>
            <person name="Bilodeau G."/>
        </authorList>
    </citation>
    <scope>NUCLEOTIDE SEQUENCE [LARGE SCALE GENOMIC DNA]</scope>
    <source>
        <strain evidence="8 9">CBS 268.59</strain>
    </source>
</reference>
<dbReference type="InterPro" id="IPR000172">
    <property type="entry name" value="GMC_OxRdtase_N"/>
</dbReference>